<dbReference type="AlphaFoldDB" id="X1HA98"/>
<protein>
    <submittedName>
        <fullName evidence="1">Uncharacterized protein</fullName>
    </submittedName>
</protein>
<reference evidence="1" key="1">
    <citation type="journal article" date="2014" name="Front. Microbiol.">
        <title>High frequency of phylogenetically diverse reductive dehalogenase-homologous genes in deep subseafloor sedimentary metagenomes.</title>
        <authorList>
            <person name="Kawai M."/>
            <person name="Futagami T."/>
            <person name="Toyoda A."/>
            <person name="Takaki Y."/>
            <person name="Nishi S."/>
            <person name="Hori S."/>
            <person name="Arai W."/>
            <person name="Tsubouchi T."/>
            <person name="Morono Y."/>
            <person name="Uchiyama I."/>
            <person name="Ito T."/>
            <person name="Fujiyama A."/>
            <person name="Inagaki F."/>
            <person name="Takami H."/>
        </authorList>
    </citation>
    <scope>NUCLEOTIDE SEQUENCE</scope>
    <source>
        <strain evidence="1">Expedition CK06-06</strain>
    </source>
</reference>
<organism evidence="1">
    <name type="scientific">marine sediment metagenome</name>
    <dbReference type="NCBI Taxonomy" id="412755"/>
    <lineage>
        <taxon>unclassified sequences</taxon>
        <taxon>metagenomes</taxon>
        <taxon>ecological metagenomes</taxon>
    </lineage>
</organism>
<comment type="caution">
    <text evidence="1">The sequence shown here is derived from an EMBL/GenBank/DDBJ whole genome shotgun (WGS) entry which is preliminary data.</text>
</comment>
<gene>
    <name evidence="1" type="ORF">S03H2_50656</name>
</gene>
<evidence type="ECO:0000313" key="1">
    <source>
        <dbReference type="EMBL" id="GAH67111.1"/>
    </source>
</evidence>
<sequence>VTASATIQTMSTKTANAVTMAEEATATGDDITIVKLPQGEEDGGVPTYAPFYDRYFNGVADYTNMNAVWKTLMADFLHHMLHEKRYEIGVVQVKRVYQEQIPDTGFSIAPDATTSDPPSAMQAFTVYPICPHIVASCPYIAFGKALASNIARVFNINLIP</sequence>
<accession>X1HA98</accession>
<feature type="non-terminal residue" evidence="1">
    <location>
        <position position="1"/>
    </location>
</feature>
<name>X1HA98_9ZZZZ</name>
<proteinExistence type="predicted"/>
<dbReference type="EMBL" id="BARU01032094">
    <property type="protein sequence ID" value="GAH67111.1"/>
    <property type="molecule type" value="Genomic_DNA"/>
</dbReference>